<evidence type="ECO:0000256" key="1">
    <source>
        <dbReference type="ARBA" id="ARBA00009172"/>
    </source>
</evidence>
<keyword evidence="2" id="KW-1133">Transmembrane helix</keyword>
<dbReference type="PANTHER" id="PTHR19444">
    <property type="entry name" value="UNC-93 RELATED"/>
    <property type="match status" value="1"/>
</dbReference>
<dbReference type="Proteomes" id="UP001374579">
    <property type="component" value="Unassembled WGS sequence"/>
</dbReference>
<keyword evidence="2" id="KW-0812">Transmembrane</keyword>
<dbReference type="InterPro" id="IPR051951">
    <property type="entry name" value="UNC-93_regulatory"/>
</dbReference>
<keyword evidence="2" id="KW-0472">Membrane</keyword>
<evidence type="ECO:0000256" key="2">
    <source>
        <dbReference type="SAM" id="Phobius"/>
    </source>
</evidence>
<feature type="transmembrane region" description="Helical" evidence="2">
    <location>
        <begin position="49"/>
        <end position="72"/>
    </location>
</feature>
<name>A0AAN9APQ8_9CAEN</name>
<sequence>MLKQHVTQLVHHKTFRLLTPLMVFSGLQQGFMFSDYNLYFVTCSLGAEYVGFCMITLGVANVSGAVIVALVSHKIPREVVLGFGGIMHMALMIGFLIWIPDERPMLFFVLAAAWGVCDSVWQTQCNTLLCLTCTELPEVAFANSRVLQSLGLAVAFSIGLGVCVAGKIYLLMTLLVVSIMFYVLAEYRLRHDNDDVFED</sequence>
<feature type="transmembrane region" description="Helical" evidence="2">
    <location>
        <begin position="152"/>
        <end position="185"/>
    </location>
</feature>
<dbReference type="GO" id="GO:0055120">
    <property type="term" value="C:striated muscle dense body"/>
    <property type="evidence" value="ECO:0007669"/>
    <property type="project" value="TreeGrafter"/>
</dbReference>
<dbReference type="GO" id="GO:0015459">
    <property type="term" value="F:potassium channel regulator activity"/>
    <property type="evidence" value="ECO:0007669"/>
    <property type="project" value="TreeGrafter"/>
</dbReference>
<dbReference type="GO" id="GO:0043266">
    <property type="term" value="P:regulation of potassium ion transport"/>
    <property type="evidence" value="ECO:0007669"/>
    <property type="project" value="TreeGrafter"/>
</dbReference>
<dbReference type="GO" id="GO:0006937">
    <property type="term" value="P:regulation of muscle contraction"/>
    <property type="evidence" value="ECO:0007669"/>
    <property type="project" value="TreeGrafter"/>
</dbReference>
<protein>
    <submittedName>
        <fullName evidence="3">Uncharacterized protein</fullName>
    </submittedName>
</protein>
<organism evidence="3 4">
    <name type="scientific">Littorina saxatilis</name>
    <dbReference type="NCBI Taxonomy" id="31220"/>
    <lineage>
        <taxon>Eukaryota</taxon>
        <taxon>Metazoa</taxon>
        <taxon>Spiralia</taxon>
        <taxon>Lophotrochozoa</taxon>
        <taxon>Mollusca</taxon>
        <taxon>Gastropoda</taxon>
        <taxon>Caenogastropoda</taxon>
        <taxon>Littorinimorpha</taxon>
        <taxon>Littorinoidea</taxon>
        <taxon>Littorinidae</taxon>
        <taxon>Littorina</taxon>
    </lineage>
</organism>
<dbReference type="Gene3D" id="1.20.1250.20">
    <property type="entry name" value="MFS general substrate transporter like domains"/>
    <property type="match status" value="1"/>
</dbReference>
<dbReference type="PANTHER" id="PTHR19444:SF11">
    <property type="entry name" value="UNC93-LIKE PROTEIN"/>
    <property type="match status" value="1"/>
</dbReference>
<feature type="transmembrane region" description="Helical" evidence="2">
    <location>
        <begin position="79"/>
        <end position="99"/>
    </location>
</feature>
<dbReference type="GO" id="GO:0005886">
    <property type="term" value="C:plasma membrane"/>
    <property type="evidence" value="ECO:0007669"/>
    <property type="project" value="TreeGrafter"/>
</dbReference>
<accession>A0AAN9APQ8</accession>
<dbReference type="SUPFAM" id="SSF103473">
    <property type="entry name" value="MFS general substrate transporter"/>
    <property type="match status" value="1"/>
</dbReference>
<proteinExistence type="inferred from homology"/>
<evidence type="ECO:0000313" key="3">
    <source>
        <dbReference type="EMBL" id="KAK7090836.1"/>
    </source>
</evidence>
<keyword evidence="4" id="KW-1185">Reference proteome</keyword>
<comment type="similarity">
    <text evidence="1">Belongs to the unc-93 family.</text>
</comment>
<dbReference type="EMBL" id="JBAMIC010000024">
    <property type="protein sequence ID" value="KAK7090836.1"/>
    <property type="molecule type" value="Genomic_DNA"/>
</dbReference>
<dbReference type="AlphaFoldDB" id="A0AAN9APQ8"/>
<reference evidence="3 4" key="1">
    <citation type="submission" date="2024-02" db="EMBL/GenBank/DDBJ databases">
        <title>Chromosome-scale genome assembly of the rough periwinkle Littorina saxatilis.</title>
        <authorList>
            <person name="De Jode A."/>
            <person name="Faria R."/>
            <person name="Formenti G."/>
            <person name="Sims Y."/>
            <person name="Smith T.P."/>
            <person name="Tracey A."/>
            <person name="Wood J.M.D."/>
            <person name="Zagrodzka Z.B."/>
            <person name="Johannesson K."/>
            <person name="Butlin R.K."/>
            <person name="Leder E.H."/>
        </authorList>
    </citation>
    <scope>NUCLEOTIDE SEQUENCE [LARGE SCALE GENOMIC DNA]</scope>
    <source>
        <strain evidence="3">Snail1</strain>
        <tissue evidence="3">Muscle</tissue>
    </source>
</reference>
<dbReference type="InterPro" id="IPR036259">
    <property type="entry name" value="MFS_trans_sf"/>
</dbReference>
<gene>
    <name evidence="3" type="ORF">V1264_010586</name>
</gene>
<evidence type="ECO:0000313" key="4">
    <source>
        <dbReference type="Proteomes" id="UP001374579"/>
    </source>
</evidence>
<comment type="caution">
    <text evidence="3">The sequence shown here is derived from an EMBL/GenBank/DDBJ whole genome shotgun (WGS) entry which is preliminary data.</text>
</comment>